<dbReference type="Proteomes" id="UP000006316">
    <property type="component" value="Unassembled WGS sequence"/>
</dbReference>
<dbReference type="PROSITE" id="PS51898">
    <property type="entry name" value="TYR_RECOMBINASE"/>
    <property type="match status" value="1"/>
</dbReference>
<dbReference type="InterPro" id="IPR002104">
    <property type="entry name" value="Integrase_catalytic"/>
</dbReference>
<dbReference type="InterPro" id="IPR011010">
    <property type="entry name" value="DNA_brk_join_enz"/>
</dbReference>
<name>K6D418_9BACI</name>
<dbReference type="AlphaFoldDB" id="K6D418"/>
<dbReference type="PATRIC" id="fig|1117379.3.peg.2706"/>
<dbReference type="eggNOG" id="COG0582">
    <property type="taxonomic scope" value="Bacteria"/>
</dbReference>
<evidence type="ECO:0000256" key="2">
    <source>
        <dbReference type="SAM" id="MobiDB-lite"/>
    </source>
</evidence>
<dbReference type="Pfam" id="PF00589">
    <property type="entry name" value="Phage_integrase"/>
    <property type="match status" value="1"/>
</dbReference>
<evidence type="ECO:0000256" key="1">
    <source>
        <dbReference type="ARBA" id="ARBA00023172"/>
    </source>
</evidence>
<dbReference type="STRING" id="1117379.BABA_13045"/>
<protein>
    <recommendedName>
        <fullName evidence="3">Tyr recombinase domain-containing protein</fullName>
    </recommendedName>
</protein>
<organism evidence="4 5">
    <name type="scientific">Neobacillus bataviensis LMG 21833</name>
    <dbReference type="NCBI Taxonomy" id="1117379"/>
    <lineage>
        <taxon>Bacteria</taxon>
        <taxon>Bacillati</taxon>
        <taxon>Bacillota</taxon>
        <taxon>Bacilli</taxon>
        <taxon>Bacillales</taxon>
        <taxon>Bacillaceae</taxon>
        <taxon>Neobacillus</taxon>
    </lineage>
</organism>
<dbReference type="InterPro" id="IPR013762">
    <property type="entry name" value="Integrase-like_cat_sf"/>
</dbReference>
<feature type="region of interest" description="Disordered" evidence="2">
    <location>
        <begin position="1"/>
        <end position="21"/>
    </location>
</feature>
<keyword evidence="5" id="KW-1185">Reference proteome</keyword>
<sequence>SPTKGDHNMAKRQNHNVQPIKDSNVLRQVQDTLLNNFKAGRRNYTIFQLGKATLLRVSDVLSLEYADLFTPEGVLKDRAYITDQKTGKPNTLYLKPLESDLMLYHDWLVEQEIDSPWLFSSTTTPNQHITRKQYYKIMTKTGDLIGVNYLGTHTMRKTGAYRVYDQTNYNIGFVMNLLNHSDQKATLAYLGLDTVTKEAMLDTINFG</sequence>
<reference evidence="4 5" key="1">
    <citation type="journal article" date="2012" name="Front. Microbiol.">
        <title>Redundancy and modularity in membrane-associated dissimilatory nitrate reduction in Bacillus.</title>
        <authorList>
            <person name="Heylen K."/>
            <person name="Keltjens J."/>
        </authorList>
    </citation>
    <scope>NUCLEOTIDE SEQUENCE [LARGE SCALE GENOMIC DNA]</scope>
    <source>
        <strain evidence="5">LMG 21833T</strain>
    </source>
</reference>
<gene>
    <name evidence="4" type="ORF">BABA_13045</name>
</gene>
<dbReference type="EMBL" id="AJLS01000077">
    <property type="protein sequence ID" value="EKN67257.1"/>
    <property type="molecule type" value="Genomic_DNA"/>
</dbReference>
<dbReference type="GO" id="GO:0006310">
    <property type="term" value="P:DNA recombination"/>
    <property type="evidence" value="ECO:0007669"/>
    <property type="project" value="UniProtKB-KW"/>
</dbReference>
<feature type="non-terminal residue" evidence="4">
    <location>
        <position position="1"/>
    </location>
</feature>
<accession>K6D418</accession>
<dbReference type="Gene3D" id="1.10.443.10">
    <property type="entry name" value="Intergrase catalytic core"/>
    <property type="match status" value="1"/>
</dbReference>
<dbReference type="GO" id="GO:0003677">
    <property type="term" value="F:DNA binding"/>
    <property type="evidence" value="ECO:0007669"/>
    <property type="project" value="InterPro"/>
</dbReference>
<keyword evidence="1" id="KW-0233">DNA recombination</keyword>
<comment type="caution">
    <text evidence="4">The sequence shown here is derived from an EMBL/GenBank/DDBJ whole genome shotgun (WGS) entry which is preliminary data.</text>
</comment>
<feature type="domain" description="Tyr recombinase" evidence="3">
    <location>
        <begin position="15"/>
        <end position="202"/>
    </location>
</feature>
<evidence type="ECO:0000259" key="3">
    <source>
        <dbReference type="PROSITE" id="PS51898"/>
    </source>
</evidence>
<evidence type="ECO:0000313" key="4">
    <source>
        <dbReference type="EMBL" id="EKN67257.1"/>
    </source>
</evidence>
<proteinExistence type="predicted"/>
<dbReference type="SUPFAM" id="SSF56349">
    <property type="entry name" value="DNA breaking-rejoining enzymes"/>
    <property type="match status" value="1"/>
</dbReference>
<dbReference type="GO" id="GO:0015074">
    <property type="term" value="P:DNA integration"/>
    <property type="evidence" value="ECO:0007669"/>
    <property type="project" value="InterPro"/>
</dbReference>
<evidence type="ECO:0000313" key="5">
    <source>
        <dbReference type="Proteomes" id="UP000006316"/>
    </source>
</evidence>